<comment type="similarity">
    <text evidence="7">Belongs to the ATPase delta chain family.</text>
</comment>
<comment type="caution">
    <text evidence="8">The sequence shown here is derived from an EMBL/GenBank/DDBJ whole genome shotgun (WGS) entry which is preliminary data.</text>
</comment>
<evidence type="ECO:0000256" key="1">
    <source>
        <dbReference type="ARBA" id="ARBA00004370"/>
    </source>
</evidence>
<keyword evidence="4 7" id="KW-0406">Ion transport</keyword>
<accession>A0A1C0AMN9</accession>
<dbReference type="PANTHER" id="PTHR11910">
    <property type="entry name" value="ATP SYNTHASE DELTA CHAIN"/>
    <property type="match status" value="1"/>
</dbReference>
<evidence type="ECO:0000313" key="9">
    <source>
        <dbReference type="Proteomes" id="UP000093501"/>
    </source>
</evidence>
<comment type="function">
    <text evidence="7">This protein is part of the stalk that links CF(0) to CF(1). It either transmits conformational changes from CF(0) to CF(1) or is implicated in proton conduction.</text>
</comment>
<keyword evidence="9" id="KW-1185">Reference proteome</keyword>
<evidence type="ECO:0000256" key="7">
    <source>
        <dbReference type="HAMAP-Rule" id="MF_01416"/>
    </source>
</evidence>
<gene>
    <name evidence="7" type="primary">atpH</name>
    <name evidence="8" type="ORF">BCR15_02655</name>
</gene>
<name>A0A1C0AMN9_9ACTN</name>
<keyword evidence="5 7" id="KW-0472">Membrane</keyword>
<dbReference type="GO" id="GO:0045259">
    <property type="term" value="C:proton-transporting ATP synthase complex"/>
    <property type="evidence" value="ECO:0007669"/>
    <property type="project" value="UniProtKB-KW"/>
</dbReference>
<evidence type="ECO:0000313" key="8">
    <source>
        <dbReference type="EMBL" id="OCL34611.1"/>
    </source>
</evidence>
<dbReference type="Proteomes" id="UP000093501">
    <property type="component" value="Unassembled WGS sequence"/>
</dbReference>
<organism evidence="8 9">
    <name type="scientific">Tessaracoccus lapidicaptus</name>
    <dbReference type="NCBI Taxonomy" id="1427523"/>
    <lineage>
        <taxon>Bacteria</taxon>
        <taxon>Bacillati</taxon>
        <taxon>Actinomycetota</taxon>
        <taxon>Actinomycetes</taxon>
        <taxon>Propionibacteriales</taxon>
        <taxon>Propionibacteriaceae</taxon>
        <taxon>Tessaracoccus</taxon>
    </lineage>
</organism>
<dbReference type="HAMAP" id="MF_01416">
    <property type="entry name" value="ATP_synth_delta_bact"/>
    <property type="match status" value="1"/>
</dbReference>
<evidence type="ECO:0000256" key="5">
    <source>
        <dbReference type="ARBA" id="ARBA00023136"/>
    </source>
</evidence>
<evidence type="ECO:0000256" key="2">
    <source>
        <dbReference type="ARBA" id="ARBA00022448"/>
    </source>
</evidence>
<dbReference type="NCBIfam" id="NF009967">
    <property type="entry name" value="PRK13430.1"/>
    <property type="match status" value="1"/>
</dbReference>
<dbReference type="InterPro" id="IPR000711">
    <property type="entry name" value="ATPase_OSCP/dsu"/>
</dbReference>
<evidence type="ECO:0000256" key="3">
    <source>
        <dbReference type="ARBA" id="ARBA00022781"/>
    </source>
</evidence>
<comment type="function">
    <text evidence="7">F(1)F(0) ATP synthase produces ATP from ADP in the presence of a proton or sodium gradient. F-type ATPases consist of two structural domains, F(1) containing the extramembraneous catalytic core and F(0) containing the membrane proton channel, linked together by a central stalk and a peripheral stalk. During catalysis, ATP synthesis in the catalytic domain of F(1) is coupled via a rotary mechanism of the central stalk subunits to proton translocation.</text>
</comment>
<sequence length="264" mass="27926">MAVGAAPAGLDATVDGIPTDATTAAELFAVVDLLDGQPMLRRSLSDPSASVEDRSGLATRLLGGRVSAATLAVLTEAVKASWNSGADMVAGLERQAVRLSLLDAQRTGDIDRVSDELHTLGLTIDSNPELAGTLRNQTYPVDAKQELIDRLIADKVHPVTRALAARTVRTRRRNYARTVGEILEMAADLAGEKIAKVTVARPLDEARLARLRRALEAQAGGPVALQVEVDPSVLGGINVALGDDVFEATVAARLDQVRRQLITS</sequence>
<dbReference type="GO" id="GO:0046933">
    <property type="term" value="F:proton-transporting ATP synthase activity, rotational mechanism"/>
    <property type="evidence" value="ECO:0007669"/>
    <property type="project" value="UniProtKB-UniRule"/>
</dbReference>
<keyword evidence="7" id="KW-0139">CF(1)</keyword>
<dbReference type="Pfam" id="PF00213">
    <property type="entry name" value="OSCP"/>
    <property type="match status" value="1"/>
</dbReference>
<reference evidence="9" key="1">
    <citation type="submission" date="2016-07" db="EMBL/GenBank/DDBJ databases">
        <authorList>
            <person name="Florea S."/>
            <person name="Webb J.S."/>
            <person name="Jaromczyk J."/>
            <person name="Schardl C.L."/>
        </authorList>
    </citation>
    <scope>NUCLEOTIDE SEQUENCE [LARGE SCALE GENOMIC DNA]</scope>
    <source>
        <strain evidence="9">IPBSL-7</strain>
    </source>
</reference>
<keyword evidence="2 7" id="KW-0813">Transport</keyword>
<evidence type="ECO:0000256" key="4">
    <source>
        <dbReference type="ARBA" id="ARBA00023065"/>
    </source>
</evidence>
<comment type="subcellular location">
    <subcellularLocation>
        <location evidence="7">Cell membrane</location>
        <topology evidence="7">Peripheral membrane protein</topology>
    </subcellularLocation>
    <subcellularLocation>
        <location evidence="1">Membrane</location>
    </subcellularLocation>
</comment>
<dbReference type="AlphaFoldDB" id="A0A1C0AMN9"/>
<protein>
    <recommendedName>
        <fullName evidence="7">ATP synthase subunit delta</fullName>
    </recommendedName>
    <alternativeName>
        <fullName evidence="7">ATP synthase F(1) sector subunit delta</fullName>
    </alternativeName>
    <alternativeName>
        <fullName evidence="7">F-type ATPase subunit delta</fullName>
        <shortName evidence="7">F-ATPase subunit delta</shortName>
    </alternativeName>
</protein>
<keyword evidence="6 7" id="KW-0066">ATP synthesis</keyword>
<proteinExistence type="inferred from homology"/>
<keyword evidence="3 7" id="KW-0375">Hydrogen ion transport</keyword>
<evidence type="ECO:0000256" key="6">
    <source>
        <dbReference type="ARBA" id="ARBA00023310"/>
    </source>
</evidence>
<dbReference type="GO" id="GO:0005886">
    <property type="term" value="C:plasma membrane"/>
    <property type="evidence" value="ECO:0007669"/>
    <property type="project" value="UniProtKB-SubCell"/>
</dbReference>
<keyword evidence="7" id="KW-1003">Cell membrane</keyword>
<dbReference type="EMBL" id="MBQD01000020">
    <property type="protein sequence ID" value="OCL34611.1"/>
    <property type="molecule type" value="Genomic_DNA"/>
</dbReference>